<evidence type="ECO:0000256" key="1">
    <source>
        <dbReference type="SAM" id="MobiDB-lite"/>
    </source>
</evidence>
<feature type="compositionally biased region" description="Polar residues" evidence="1">
    <location>
        <begin position="671"/>
        <end position="705"/>
    </location>
</feature>
<feature type="compositionally biased region" description="Low complexity" evidence="1">
    <location>
        <begin position="232"/>
        <end position="242"/>
    </location>
</feature>
<sequence length="815" mass="89568">MQPLARSQASACCPRFFALHTHLSPPYRLIRLSATMSDSIVPSPLTSPSPHDSGDDYVGNESDSSSDGAEPLRLGLARRLEQDAGVNQPSSGEHEEAAPQRQRLRGEAWGDARDHGLILACAASQPIAAWLVRGAPRPPHAAFVAIAQEAWPGKKHEAFLVRRRLIRLYGRFKTALEHVPRSLRVLPYSEWPPERADQVPYWWPDFYAKIWKSTSRSPAGTQPVASMHDAQPSSAVASSPTTSLLSSRWERAQQFPIRKMRTPGWNLSLEGKLLNAVASSEVLAPWLRDRQNRRPDHLYDRLTDFAIQQFPGTRLIGTELAARLDLIHVRCKEFASTLPANLLGQPLAMWSSEAIAQLQKCQGMPPSWDTWYENVALHGGEGYPPQWKASSPDEPAAAAAGERLQPAPLIRPATITQSVPSSVPRASRSSAEARDEEVGHSPPASAAHGEARRLDSALPSSLGERDRISASPHTSSVKDPGFANAGEVFERLLRFTELRAWLVDGMVAPMPVPKDFKNGLLCLLLSGSRTYYDQGYVTERCRKVLNSLDSKYQRKQAFLSAHSQQLPTAQWEGEDKDKLAHRPNWFALWHDQVALARRERSAVSGSPLPARRTALFSAPAPGDRESRDAASAQPVARASSFASSSRSPDEPMHKRPRVSEDAADTTASSSQRLSATQRSHLGPNTPSRSSSAQTTVLDVNMSPPSASGPEHLSSLKQAATAKKKRMLDVLQLAADLPTKLRVFSDKSAVRRFMPLYGDLCKRQVFDDDNLPDEAAEQAMRDLVELGLEASGEGHGEAWDLLRALSKAAHEALWSQ</sequence>
<organism evidence="2 3">
    <name type="scientific">Tilletiopsis washingtonensis</name>
    <dbReference type="NCBI Taxonomy" id="58919"/>
    <lineage>
        <taxon>Eukaryota</taxon>
        <taxon>Fungi</taxon>
        <taxon>Dikarya</taxon>
        <taxon>Basidiomycota</taxon>
        <taxon>Ustilaginomycotina</taxon>
        <taxon>Exobasidiomycetes</taxon>
        <taxon>Entylomatales</taxon>
        <taxon>Entylomatales incertae sedis</taxon>
        <taxon>Tilletiopsis</taxon>
    </lineage>
</organism>
<feature type="compositionally biased region" description="Polar residues" evidence="1">
    <location>
        <begin position="41"/>
        <end position="50"/>
    </location>
</feature>
<name>A0A316Z8B6_9BASI</name>
<feature type="region of interest" description="Disordered" evidence="1">
    <location>
        <begin position="405"/>
        <end position="481"/>
    </location>
</feature>
<evidence type="ECO:0000313" key="2">
    <source>
        <dbReference type="EMBL" id="PWN96413.1"/>
    </source>
</evidence>
<dbReference type="AlphaFoldDB" id="A0A316Z8B6"/>
<accession>A0A316Z8B6</accession>
<evidence type="ECO:0000313" key="3">
    <source>
        <dbReference type="Proteomes" id="UP000245946"/>
    </source>
</evidence>
<dbReference type="RefSeq" id="XP_025596692.1">
    <property type="nucleotide sequence ID" value="XM_025745883.1"/>
</dbReference>
<feature type="compositionally biased region" description="Basic and acidic residues" evidence="1">
    <location>
        <begin position="647"/>
        <end position="660"/>
    </location>
</feature>
<feature type="region of interest" description="Disordered" evidence="1">
    <location>
        <begin position="613"/>
        <end position="712"/>
    </location>
</feature>
<dbReference type="GeneID" id="37273427"/>
<dbReference type="EMBL" id="KZ819299">
    <property type="protein sequence ID" value="PWN96413.1"/>
    <property type="molecule type" value="Genomic_DNA"/>
</dbReference>
<proteinExistence type="predicted"/>
<gene>
    <name evidence="2" type="ORF">FA09DRAFT_88333</name>
</gene>
<reference evidence="2 3" key="1">
    <citation type="journal article" date="2018" name="Mol. Biol. Evol.">
        <title>Broad Genomic Sampling Reveals a Smut Pathogenic Ancestry of the Fungal Clade Ustilaginomycotina.</title>
        <authorList>
            <person name="Kijpornyongpan T."/>
            <person name="Mondo S.J."/>
            <person name="Barry K."/>
            <person name="Sandor L."/>
            <person name="Lee J."/>
            <person name="Lipzen A."/>
            <person name="Pangilinan J."/>
            <person name="LaButti K."/>
            <person name="Hainaut M."/>
            <person name="Henrissat B."/>
            <person name="Grigoriev I.V."/>
            <person name="Spatafora J.W."/>
            <person name="Aime M.C."/>
        </authorList>
    </citation>
    <scope>NUCLEOTIDE SEQUENCE [LARGE SCALE GENOMIC DNA]</scope>
    <source>
        <strain evidence="2 3">MCA 4186</strain>
    </source>
</reference>
<dbReference type="Proteomes" id="UP000245946">
    <property type="component" value="Unassembled WGS sequence"/>
</dbReference>
<feature type="compositionally biased region" description="Low complexity" evidence="1">
    <location>
        <begin position="636"/>
        <end position="646"/>
    </location>
</feature>
<feature type="compositionally biased region" description="Basic and acidic residues" evidence="1">
    <location>
        <begin position="92"/>
        <end position="105"/>
    </location>
</feature>
<keyword evidence="3" id="KW-1185">Reference proteome</keyword>
<feature type="region of interest" description="Disordered" evidence="1">
    <location>
        <begin position="218"/>
        <end position="242"/>
    </location>
</feature>
<protein>
    <submittedName>
        <fullName evidence="2">Uncharacterized protein</fullName>
    </submittedName>
</protein>
<feature type="region of interest" description="Disordered" evidence="1">
    <location>
        <begin position="83"/>
        <end position="105"/>
    </location>
</feature>
<feature type="region of interest" description="Disordered" evidence="1">
    <location>
        <begin position="41"/>
        <end position="70"/>
    </location>
</feature>
<feature type="compositionally biased region" description="Low complexity" evidence="1">
    <location>
        <begin position="418"/>
        <end position="430"/>
    </location>
</feature>